<keyword evidence="1" id="KW-0719">Serine esterase</keyword>
<dbReference type="InterPro" id="IPR033120">
    <property type="entry name" value="HOTDOG_ACOT"/>
</dbReference>
<reference evidence="6 7" key="1">
    <citation type="submission" date="2021-02" db="EMBL/GenBank/DDBJ databases">
        <title>Safari Cat Assemblies.</title>
        <authorList>
            <person name="Bredemeyer K.R."/>
            <person name="Murphy W.J."/>
        </authorList>
    </citation>
    <scope>NUCLEOTIDE SEQUENCE [LARGE SCALE GENOMIC DNA]</scope>
</reference>
<dbReference type="Pfam" id="PF03061">
    <property type="entry name" value="4HBT"/>
    <property type="match status" value="2"/>
</dbReference>
<evidence type="ECO:0000256" key="2">
    <source>
        <dbReference type="ARBA" id="ARBA00022801"/>
    </source>
</evidence>
<feature type="domain" description="HotDog ACOT-type" evidence="5">
    <location>
        <begin position="27"/>
        <end position="141"/>
    </location>
</feature>
<dbReference type="InterPro" id="IPR029069">
    <property type="entry name" value="HotDog_dom_sf"/>
</dbReference>
<dbReference type="Ensembl" id="ENSFCTT00005029574.1">
    <property type="protein sequence ID" value="ENSFCTP00005019375.1"/>
    <property type="gene ID" value="ENSFCTG00005010562.1"/>
</dbReference>
<evidence type="ECO:0000256" key="1">
    <source>
        <dbReference type="ARBA" id="ARBA00022487"/>
    </source>
</evidence>
<gene>
    <name evidence="6" type="primary">ACOT7</name>
</gene>
<protein>
    <recommendedName>
        <fullName evidence="5">HotDog ACOT-type domain-containing protein</fullName>
    </recommendedName>
</protein>
<accession>A0ABI7XA20</accession>
<feature type="domain" description="HotDog ACOT-type" evidence="5">
    <location>
        <begin position="180"/>
        <end position="294"/>
    </location>
</feature>
<dbReference type="InterPro" id="IPR006683">
    <property type="entry name" value="Thioestr_dom"/>
</dbReference>
<dbReference type="Gene3D" id="3.10.129.10">
    <property type="entry name" value="Hotdog Thioesterase"/>
    <property type="match status" value="2"/>
</dbReference>
<evidence type="ECO:0000256" key="3">
    <source>
        <dbReference type="PROSITE-ProRule" id="PRU01106"/>
    </source>
</evidence>
<dbReference type="Proteomes" id="UP000823872">
    <property type="component" value="Chromosome C2"/>
</dbReference>
<dbReference type="SUPFAM" id="SSF54637">
    <property type="entry name" value="Thioesterase/thiol ester dehydrase-isomerase"/>
    <property type="match status" value="2"/>
</dbReference>
<proteinExistence type="predicted"/>
<evidence type="ECO:0000313" key="6">
    <source>
        <dbReference type="Ensembl" id="ENSFCTP00005019375.1"/>
    </source>
</evidence>
<evidence type="ECO:0000259" key="5">
    <source>
        <dbReference type="PROSITE" id="PS51770"/>
    </source>
</evidence>
<evidence type="ECO:0000256" key="4">
    <source>
        <dbReference type="SAM" id="MobiDB-lite"/>
    </source>
</evidence>
<dbReference type="PROSITE" id="PS51770">
    <property type="entry name" value="HOTDOG_ACOT"/>
    <property type="match status" value="2"/>
</dbReference>
<name>A0ABI7XA20_FELCA</name>
<feature type="region of interest" description="Disordered" evidence="4">
    <location>
        <begin position="313"/>
        <end position="336"/>
    </location>
</feature>
<dbReference type="InterPro" id="IPR040170">
    <property type="entry name" value="Cytosol_ACT"/>
</dbReference>
<dbReference type="PANTHER" id="PTHR11049:SF24">
    <property type="entry name" value="CYTOSOLIC ACYL COENZYME A THIOESTER HYDROLASE"/>
    <property type="match status" value="1"/>
</dbReference>
<evidence type="ECO:0000313" key="7">
    <source>
        <dbReference type="Proteomes" id="UP000823872"/>
    </source>
</evidence>
<keyword evidence="7" id="KW-1185">Reference proteome</keyword>
<reference evidence="6" key="2">
    <citation type="submission" date="2025-08" db="UniProtKB">
        <authorList>
            <consortium name="Ensembl"/>
        </authorList>
    </citation>
    <scope>IDENTIFICATION</scope>
    <source>
        <strain evidence="6">breed Abyssinian</strain>
    </source>
</reference>
<organism evidence="6 7">
    <name type="scientific">Felis catus</name>
    <name type="common">Cat</name>
    <name type="synonym">Felis silvestris catus</name>
    <dbReference type="NCBI Taxonomy" id="9685"/>
    <lineage>
        <taxon>Eukaryota</taxon>
        <taxon>Metazoa</taxon>
        <taxon>Chordata</taxon>
        <taxon>Craniata</taxon>
        <taxon>Vertebrata</taxon>
        <taxon>Euteleostomi</taxon>
        <taxon>Mammalia</taxon>
        <taxon>Eutheria</taxon>
        <taxon>Laurasiatheria</taxon>
        <taxon>Carnivora</taxon>
        <taxon>Feliformia</taxon>
        <taxon>Felidae</taxon>
        <taxon>Felinae</taxon>
        <taxon>Felis</taxon>
    </lineage>
</organism>
<reference evidence="6" key="3">
    <citation type="submission" date="2025-09" db="UniProtKB">
        <authorList>
            <consortium name="Ensembl"/>
        </authorList>
    </citation>
    <scope>IDENTIFICATION</scope>
    <source>
        <strain evidence="6">breed Abyssinian</strain>
    </source>
</reference>
<dbReference type="CDD" id="cd03442">
    <property type="entry name" value="BFIT_BACH"/>
    <property type="match status" value="1"/>
</dbReference>
<sequence length="336" mass="37279">MVITKSSLVSRLTTVYSMKTERVWYPGRLLSDSSHMGLRLNTGLVAGSVHSGTILKVREEAGAIVSIRDCNSRVAALARMERTDFLSPLCIREVVHFCAGITSTPKHSMKVQVNVMSENILTGTKKLTNKATLRYVPLSLKNVGKVLEVLEVPPVMYPRLEQEKGDVVQPVLNPEPDTVSYSQSSLIHPVGPSNCTLHGFVHGDVTMKLVDEMARIVATHHCKTNIVTASVDAINLHDKLRKECIITISGHMTFMSNRSVKIEVLVDANPVVDNSQKHYRAASAFFPYVCLSQENKSLLVPQLVPETRDEKKHFEQGKGQYLQMKAKRQGPAELQP</sequence>
<keyword evidence="2 3" id="KW-0378">Hydrolase</keyword>
<dbReference type="GeneTree" id="ENSGT00940000155229"/>
<dbReference type="PANTHER" id="PTHR11049">
    <property type="entry name" value="ACYL COENZYME A THIOESTER HYDROLASE"/>
    <property type="match status" value="1"/>
</dbReference>